<feature type="coiled-coil region" evidence="1">
    <location>
        <begin position="348"/>
        <end position="438"/>
    </location>
</feature>
<feature type="compositionally biased region" description="Low complexity" evidence="2">
    <location>
        <begin position="610"/>
        <end position="620"/>
    </location>
</feature>
<feature type="compositionally biased region" description="Basic and acidic residues" evidence="2">
    <location>
        <begin position="255"/>
        <end position="274"/>
    </location>
</feature>
<protein>
    <submittedName>
        <fullName evidence="3">Uncharacterized protein</fullName>
    </submittedName>
</protein>
<dbReference type="AlphaFoldDB" id="A0A9P8IX47"/>
<reference evidence="3" key="1">
    <citation type="journal article" date="2021" name="J Fungi (Basel)">
        <title>Virulence traits and population genomics of the black yeast Aureobasidium melanogenum.</title>
        <authorList>
            <person name="Cernosa A."/>
            <person name="Sun X."/>
            <person name="Gostincar C."/>
            <person name="Fang C."/>
            <person name="Gunde-Cimerman N."/>
            <person name="Song Z."/>
        </authorList>
    </citation>
    <scope>NUCLEOTIDE SEQUENCE</scope>
    <source>
        <strain evidence="3">EXF-9911</strain>
    </source>
</reference>
<name>A0A9P8IX47_AURME</name>
<gene>
    <name evidence="3" type="ORF">KCU76_g18038</name>
</gene>
<feature type="region of interest" description="Disordered" evidence="2">
    <location>
        <begin position="595"/>
        <end position="622"/>
    </location>
</feature>
<organism evidence="3 4">
    <name type="scientific">Aureobasidium melanogenum</name>
    <name type="common">Aureobasidium pullulans var. melanogenum</name>
    <dbReference type="NCBI Taxonomy" id="46634"/>
    <lineage>
        <taxon>Eukaryota</taxon>
        <taxon>Fungi</taxon>
        <taxon>Dikarya</taxon>
        <taxon>Ascomycota</taxon>
        <taxon>Pezizomycotina</taxon>
        <taxon>Dothideomycetes</taxon>
        <taxon>Dothideomycetidae</taxon>
        <taxon>Dothideales</taxon>
        <taxon>Saccotheciaceae</taxon>
        <taxon>Aureobasidium</taxon>
    </lineage>
</organism>
<feature type="compositionally biased region" description="Low complexity" evidence="2">
    <location>
        <begin position="30"/>
        <end position="51"/>
    </location>
</feature>
<feature type="non-terminal residue" evidence="3">
    <location>
        <position position="666"/>
    </location>
</feature>
<dbReference type="OrthoDB" id="4448936at2759"/>
<feature type="compositionally biased region" description="Acidic residues" evidence="2">
    <location>
        <begin position="595"/>
        <end position="609"/>
    </location>
</feature>
<feature type="region of interest" description="Disordered" evidence="2">
    <location>
        <begin position="1"/>
        <end position="156"/>
    </location>
</feature>
<feature type="region of interest" description="Disordered" evidence="2">
    <location>
        <begin position="236"/>
        <end position="274"/>
    </location>
</feature>
<reference evidence="3" key="2">
    <citation type="submission" date="2021-08" db="EMBL/GenBank/DDBJ databases">
        <authorList>
            <person name="Gostincar C."/>
            <person name="Sun X."/>
            <person name="Song Z."/>
            <person name="Gunde-Cimerman N."/>
        </authorList>
    </citation>
    <scope>NUCLEOTIDE SEQUENCE</scope>
    <source>
        <strain evidence="3">EXF-9911</strain>
    </source>
</reference>
<dbReference type="EMBL" id="JAHFXF010001519">
    <property type="protein sequence ID" value="KAG9666273.1"/>
    <property type="molecule type" value="Genomic_DNA"/>
</dbReference>
<dbReference type="Proteomes" id="UP000779574">
    <property type="component" value="Unassembled WGS sequence"/>
</dbReference>
<feature type="region of interest" description="Disordered" evidence="2">
    <location>
        <begin position="458"/>
        <end position="487"/>
    </location>
</feature>
<evidence type="ECO:0000256" key="1">
    <source>
        <dbReference type="SAM" id="Coils"/>
    </source>
</evidence>
<comment type="caution">
    <text evidence="3">The sequence shown here is derived from an EMBL/GenBank/DDBJ whole genome shotgun (WGS) entry which is preliminary data.</text>
</comment>
<feature type="compositionally biased region" description="Polar residues" evidence="2">
    <location>
        <begin position="86"/>
        <end position="98"/>
    </location>
</feature>
<keyword evidence="1" id="KW-0175">Coiled coil</keyword>
<accession>A0A9P8IX47</accession>
<evidence type="ECO:0000256" key="2">
    <source>
        <dbReference type="SAM" id="MobiDB-lite"/>
    </source>
</evidence>
<proteinExistence type="predicted"/>
<evidence type="ECO:0000313" key="3">
    <source>
        <dbReference type="EMBL" id="KAG9666273.1"/>
    </source>
</evidence>
<feature type="compositionally biased region" description="Polar residues" evidence="2">
    <location>
        <begin position="8"/>
        <end position="18"/>
    </location>
</feature>
<evidence type="ECO:0000313" key="4">
    <source>
        <dbReference type="Proteomes" id="UP000779574"/>
    </source>
</evidence>
<feature type="compositionally biased region" description="Low complexity" evidence="2">
    <location>
        <begin position="99"/>
        <end position="111"/>
    </location>
</feature>
<sequence length="666" mass="74589">MEYRKASNRSFDNATTLINPPPHTSPMAMSTNFSSSVSSQTSQGSSSAATTPLGTPSGAPRTKSWHVPGPSTRYHKSEHARPKPTPRSSTTGQHVRNQSSLSTRSSHTESSNVASPLARLNFSRDSPKDYSYTPNDTIKPRNNPATPLRSPHLASNNFNNLRFQGSPFSDYFTDDSKSVDHNAPYHPSDPAQKLLLRLNNLGGDILRLGLQDDSLSEFNEKLCTLEAMVNDGGFSDAGSSIEERGRRNSFPGRLYTEDHSQGHEARERILSPEHSNKSRMSNVWMANTCEYVDGFTQTNDESKHGLAIAYATSATQTEEEVQKEMAESSVWINNYADVFTQATDDRLVADLQEVVERLAKANESLRQRYDQSKEVCDTQAVQIEELTTQLMTVKSENDSLKQDLGFDHSELLFLKLQLQALEVQKENYDHNNHVLLAEDFAQWKADWDSVDARLRSRRQKNRATSADIKDFPGLETETPINPEDQGNWQLETRKHQHGRVKSITLKRVDEAEAQTEEGALIDSHFDIPASPVVKSIYSEQATQTEEQPSEDQIVQTEVADPVTQGTQTDFQPSFTKSEIKSQYTKPIEIVHIEDEVSDELEDEPEEEQTTETQPSSSQSPCCEKEHLCTACGEKIDYSSEDDEANSKTPWQELCDGLVAFAGMQRE</sequence>